<name>A0A0M9G7K3_LEPPY</name>
<reference evidence="2 3" key="1">
    <citation type="submission" date="2015-07" db="EMBL/GenBank/DDBJ databases">
        <title>High-quality genome of monoxenous trypanosomatid Leptomonas pyrrhocoris.</title>
        <authorList>
            <person name="Flegontov P."/>
            <person name="Butenko A."/>
            <person name="Firsov S."/>
            <person name="Vlcek C."/>
            <person name="Logacheva M.D."/>
            <person name="Field M."/>
            <person name="Filatov D."/>
            <person name="Flegontova O."/>
            <person name="Gerasimov E."/>
            <person name="Jackson A.P."/>
            <person name="Kelly S."/>
            <person name="Opperdoes F."/>
            <person name="O'Reilly A."/>
            <person name="Votypka J."/>
            <person name="Yurchenko V."/>
            <person name="Lukes J."/>
        </authorList>
    </citation>
    <scope>NUCLEOTIDE SEQUENCE [LARGE SCALE GENOMIC DNA]</scope>
    <source>
        <strain evidence="2">H10</strain>
    </source>
</reference>
<sequence>MSRCSPDFLSFAHTRTLARQVFVSHRLPALRRVRVLIAAIFTVPTTRASVGGYRSGACVVGVLAAPGPRPACTAGGGEGGRPGVAERAQMSRRGAPCRTGGRAVPSRWRTRTPSRARPPQRVVAWWPRRRGVRMRLVSWPAPVAHRVRCDHHDPLVPSLRAWRWRTSTR</sequence>
<dbReference type="RefSeq" id="XP_015662612.1">
    <property type="nucleotide sequence ID" value="XM_015799134.1"/>
</dbReference>
<feature type="region of interest" description="Disordered" evidence="1">
    <location>
        <begin position="74"/>
        <end position="115"/>
    </location>
</feature>
<gene>
    <name evidence="2" type="ORF">ABB37_02240</name>
</gene>
<dbReference type="AlphaFoldDB" id="A0A0M9G7K3"/>
<evidence type="ECO:0000313" key="3">
    <source>
        <dbReference type="Proteomes" id="UP000037923"/>
    </source>
</evidence>
<evidence type="ECO:0000256" key="1">
    <source>
        <dbReference type="SAM" id="MobiDB-lite"/>
    </source>
</evidence>
<protein>
    <submittedName>
        <fullName evidence="2">Uncharacterized protein</fullName>
    </submittedName>
</protein>
<dbReference type="Proteomes" id="UP000037923">
    <property type="component" value="Unassembled WGS sequence"/>
</dbReference>
<dbReference type="GeneID" id="26902535"/>
<dbReference type="EMBL" id="LGTL01000003">
    <property type="protein sequence ID" value="KPA84173.1"/>
    <property type="molecule type" value="Genomic_DNA"/>
</dbReference>
<keyword evidence="3" id="KW-1185">Reference proteome</keyword>
<comment type="caution">
    <text evidence="2">The sequence shown here is derived from an EMBL/GenBank/DDBJ whole genome shotgun (WGS) entry which is preliminary data.</text>
</comment>
<organism evidence="2 3">
    <name type="scientific">Leptomonas pyrrhocoris</name>
    <name type="common">Firebug parasite</name>
    <dbReference type="NCBI Taxonomy" id="157538"/>
    <lineage>
        <taxon>Eukaryota</taxon>
        <taxon>Discoba</taxon>
        <taxon>Euglenozoa</taxon>
        <taxon>Kinetoplastea</taxon>
        <taxon>Metakinetoplastina</taxon>
        <taxon>Trypanosomatida</taxon>
        <taxon>Trypanosomatidae</taxon>
        <taxon>Leishmaniinae</taxon>
        <taxon>Leptomonas</taxon>
    </lineage>
</organism>
<accession>A0A0M9G7K3</accession>
<evidence type="ECO:0000313" key="2">
    <source>
        <dbReference type="EMBL" id="KPA84173.1"/>
    </source>
</evidence>
<dbReference type="VEuPathDB" id="TriTrypDB:LpyrH10_03_3910"/>
<proteinExistence type="predicted"/>